<feature type="transmembrane region" description="Helical" evidence="2">
    <location>
        <begin position="317"/>
        <end position="334"/>
    </location>
</feature>
<keyword evidence="2" id="KW-0812">Transmembrane</keyword>
<dbReference type="KEGG" id="chn:A605_06805"/>
<feature type="transmembrane region" description="Helical" evidence="2">
    <location>
        <begin position="434"/>
        <end position="455"/>
    </location>
</feature>
<keyword evidence="2" id="KW-1133">Transmembrane helix</keyword>
<dbReference type="EMBL" id="CP003697">
    <property type="protein sequence ID" value="AGF72363.1"/>
    <property type="molecule type" value="Genomic_DNA"/>
</dbReference>
<feature type="transmembrane region" description="Helical" evidence="2">
    <location>
        <begin position="86"/>
        <end position="108"/>
    </location>
</feature>
<feature type="transmembrane region" description="Helical" evidence="2">
    <location>
        <begin position="114"/>
        <end position="135"/>
    </location>
</feature>
<proteinExistence type="predicted"/>
<dbReference type="HOGENOM" id="CLU_018715_0_0_11"/>
<evidence type="ECO:0000256" key="2">
    <source>
        <dbReference type="SAM" id="Phobius"/>
    </source>
</evidence>
<dbReference type="STRING" id="1121362.A605_06805"/>
<sequence>MELRDALRKLRAAEMALGEARRSLDAVLSSRRPTAPAASAPEPAPVPYPVPENSPPPPRSSPPEAAPSPLPPPEQPVPVETKIIRAIAVAGSLITVIGVGLIVALAIQNGWLGPLGRVILSALLAALLLAAGLWLDRRGDSPAGVNALVVTSYLITMVLIVALVRLLNWWPEWVGALALIAAWLGFLWLSRSRGWWVVALCMGVSSITVGAYLTDSPVTWVLTLMPLTLLAATWTTMRIAVRATAAVVAVLLQLWYILLPWSDLHEFAAVLGPVSALAFAAVSLRDARSHDANMPIGVYTPVLLLFLSAPLGSGSHVLWLLLPATVALAALGHFHRDTGSPEVGDVARPLELVGLCGTAVAFLLIWWLSPPMGADERMDSTIVVAVFFLAAVAAFFWLERHNNFGPVPWMVWWGVAIVVTWNLARNVLLQTPVWLTDPIALIQAALIGVFLGFAFRLRGALGGFHPWIQVAFAVAVLYLSMTSIVTAVAWLGNLLGASTGMWIGYLIGHTGVSVLWMVLAAWVLLAPGRLTDRISLWTGVLLAAAGTVKLVFFDLGALEGLPRAVAFLLSGLALLTMASLRTRRALGAKAGARAENGDDSDEPASG</sequence>
<gene>
    <name evidence="3" type="ORF">A605_06805</name>
</gene>
<protein>
    <recommendedName>
        <fullName evidence="5">DUF2339 domain-containing protein</fullName>
    </recommendedName>
</protein>
<organism evidence="3 4">
    <name type="scientific">Corynebacterium halotolerans YIM 70093 = DSM 44683</name>
    <dbReference type="NCBI Taxonomy" id="1121362"/>
    <lineage>
        <taxon>Bacteria</taxon>
        <taxon>Bacillati</taxon>
        <taxon>Actinomycetota</taxon>
        <taxon>Actinomycetes</taxon>
        <taxon>Mycobacteriales</taxon>
        <taxon>Corynebacteriaceae</taxon>
        <taxon>Corynebacterium</taxon>
    </lineage>
</organism>
<feature type="transmembrane region" description="Helical" evidence="2">
    <location>
        <begin position="380"/>
        <end position="398"/>
    </location>
</feature>
<evidence type="ECO:0000313" key="4">
    <source>
        <dbReference type="Proteomes" id="UP000011723"/>
    </source>
</evidence>
<feature type="transmembrane region" description="Helical" evidence="2">
    <location>
        <begin position="243"/>
        <end position="261"/>
    </location>
</feature>
<feature type="transmembrane region" description="Helical" evidence="2">
    <location>
        <begin position="346"/>
        <end position="368"/>
    </location>
</feature>
<evidence type="ECO:0000256" key="1">
    <source>
        <dbReference type="SAM" id="MobiDB-lite"/>
    </source>
</evidence>
<feature type="transmembrane region" description="Helical" evidence="2">
    <location>
        <begin position="147"/>
        <end position="167"/>
    </location>
</feature>
<keyword evidence="2" id="KW-0472">Membrane</keyword>
<feature type="transmembrane region" description="Helical" evidence="2">
    <location>
        <begin position="410"/>
        <end position="428"/>
    </location>
</feature>
<accession>M1NLT8</accession>
<feature type="region of interest" description="Disordered" evidence="1">
    <location>
        <begin position="25"/>
        <end position="74"/>
    </location>
</feature>
<dbReference type="InterPro" id="IPR019286">
    <property type="entry name" value="DUF2339_TM"/>
</dbReference>
<feature type="transmembrane region" description="Helical" evidence="2">
    <location>
        <begin position="267"/>
        <end position="284"/>
    </location>
</feature>
<dbReference type="PATRIC" id="fig|1121362.3.peg.1374"/>
<feature type="transmembrane region" description="Helical" evidence="2">
    <location>
        <begin position="173"/>
        <end position="189"/>
    </location>
</feature>
<dbReference type="eggNOG" id="COG5373">
    <property type="taxonomic scope" value="Bacteria"/>
</dbReference>
<feature type="transmembrane region" description="Helical" evidence="2">
    <location>
        <begin position="502"/>
        <end position="524"/>
    </location>
</feature>
<dbReference type="Pfam" id="PF10101">
    <property type="entry name" value="DUF2339"/>
    <property type="match status" value="1"/>
</dbReference>
<feature type="compositionally biased region" description="Pro residues" evidence="1">
    <location>
        <begin position="42"/>
        <end position="74"/>
    </location>
</feature>
<dbReference type="Proteomes" id="UP000011723">
    <property type="component" value="Chromosome"/>
</dbReference>
<keyword evidence="4" id="KW-1185">Reference proteome</keyword>
<reference evidence="3 4" key="1">
    <citation type="journal article" date="2012" name="Stand. Genomic Sci.">
        <title>Genome sequence of the halotolerant bacterium Corynebacterium halotolerans type strain YIM 70093(T) (= DSM 44683(T)).</title>
        <authorList>
            <person name="Ruckert C."/>
            <person name="Albersmeier A."/>
            <person name="Al-Dilaimi A."/>
            <person name="Niehaus K."/>
            <person name="Szczepanowski R."/>
            <person name="Kalinowski J."/>
        </authorList>
    </citation>
    <scope>NUCLEOTIDE SEQUENCE [LARGE SCALE GENOMIC DNA]</scope>
    <source>
        <strain evidence="3">YIM 70093</strain>
    </source>
</reference>
<evidence type="ECO:0000313" key="3">
    <source>
        <dbReference type="EMBL" id="AGF72363.1"/>
    </source>
</evidence>
<evidence type="ECO:0008006" key="5">
    <source>
        <dbReference type="Google" id="ProtNLM"/>
    </source>
</evidence>
<feature type="compositionally biased region" description="Low complexity" evidence="1">
    <location>
        <begin position="29"/>
        <end position="41"/>
    </location>
</feature>
<feature type="transmembrane region" description="Helical" evidence="2">
    <location>
        <begin position="219"/>
        <end position="236"/>
    </location>
</feature>
<dbReference type="AlphaFoldDB" id="M1NLT8"/>
<feature type="transmembrane region" description="Helical" evidence="2">
    <location>
        <begin position="536"/>
        <end position="555"/>
    </location>
</feature>
<name>M1NLT8_9CORY</name>
<feature type="transmembrane region" description="Helical" evidence="2">
    <location>
        <begin position="296"/>
        <end position="311"/>
    </location>
</feature>
<feature type="transmembrane region" description="Helical" evidence="2">
    <location>
        <begin position="196"/>
        <end position="213"/>
    </location>
</feature>
<feature type="transmembrane region" description="Helical" evidence="2">
    <location>
        <begin position="467"/>
        <end position="490"/>
    </location>
</feature>
<feature type="transmembrane region" description="Helical" evidence="2">
    <location>
        <begin position="561"/>
        <end position="580"/>
    </location>
</feature>